<dbReference type="GO" id="GO:0046983">
    <property type="term" value="F:protein dimerization activity"/>
    <property type="evidence" value="ECO:0007669"/>
    <property type="project" value="InterPro"/>
</dbReference>
<sequence length="504" mass="56162">MYEETGCFDPNPMSEDAVSVAVAEDGFSQTVPNCTHNNFEDNLRLSMEELSYQHQHHNQTSIHDQAAAAAAAAMEIELQQHLGFNMDSSYNGHNHSNTHLVDSSYGVHEMQEMDPFNHHHHHQDQQQQLQQIDIQNGHQSYDYSSLPNSPYPPTPDLLNLFHLPRCSASSLLPNSSISFSNPAQKTTASYQSSQLGFLGDIPTGADSASGASVLYDPLFHLNLPPQPPLFRQLFGQSLPNGYSLPCSRNGSLFGTGGDEREGNGGVYQDGDVRQFENGVLEFSRDMGCIGKGRDGETKHFATERERRQNLNDKYKALRSLVPNPTKADRASVVGDAIDYIKELLRTVNELKLLVEKKRCGRERGKRQKTEGEDTAGDVENYNTKHVGDPHDGQSYNGSLRSSWLQRKSKDTEVDVRIIDDEVTIKLVQRKNNCLLFVSKALDELQLDLHHVAGGQCGDFYSFLFNTKIYEGSSVYASSIANKLIEVVDRQCCAAMNINQPTSSY</sequence>
<evidence type="ECO:0000313" key="7">
    <source>
        <dbReference type="EMBL" id="KAF5447681.1"/>
    </source>
</evidence>
<evidence type="ECO:0000259" key="6">
    <source>
        <dbReference type="PROSITE" id="PS50888"/>
    </source>
</evidence>
<protein>
    <recommendedName>
        <fullName evidence="6">BHLH domain-containing protein</fullName>
    </recommendedName>
</protein>
<accession>A0A833TGZ1</accession>
<dbReference type="Pfam" id="PF00010">
    <property type="entry name" value="HLH"/>
    <property type="match status" value="1"/>
</dbReference>
<reference evidence="7" key="1">
    <citation type="submission" date="2015-10" db="EMBL/GenBank/DDBJ databases">
        <authorList>
            <person name="Martinez-Garcia P.J."/>
            <person name="Crepeau M.W."/>
            <person name="Puiu D."/>
            <person name="Gonzalez-Ibeas D."/>
            <person name="Whalen J."/>
            <person name="Stevens K."/>
            <person name="Paul R."/>
            <person name="Butterfield T."/>
            <person name="Britton M."/>
            <person name="Reagan R."/>
            <person name="Chakraborty S."/>
            <person name="Walawage S.L."/>
            <person name="Vasquez-Gross H.A."/>
            <person name="Cardeno C."/>
            <person name="Famula R."/>
            <person name="Pratt K."/>
            <person name="Kuruganti S."/>
            <person name="Aradhya M.K."/>
            <person name="Leslie C.A."/>
            <person name="Dandekar A.M."/>
            <person name="Salzberg S.L."/>
            <person name="Wegrzyn J.L."/>
            <person name="Langley C.H."/>
            <person name="Neale D.B."/>
        </authorList>
    </citation>
    <scope>NUCLEOTIDE SEQUENCE</scope>
    <source>
        <tissue evidence="7">Leaves</tissue>
    </source>
</reference>
<feature type="domain" description="BHLH" evidence="6">
    <location>
        <begin position="294"/>
        <end position="343"/>
    </location>
</feature>
<evidence type="ECO:0000256" key="2">
    <source>
        <dbReference type="ARBA" id="ARBA00023015"/>
    </source>
</evidence>
<dbReference type="Gramene" id="Jr14_18530_p1">
    <property type="protein sequence ID" value="cds.Jr14_18530_p1"/>
    <property type="gene ID" value="Jr14_18530"/>
</dbReference>
<comment type="subcellular location">
    <subcellularLocation>
        <location evidence="1">Nucleus</location>
    </subcellularLocation>
</comment>
<dbReference type="GO" id="GO:0006355">
    <property type="term" value="P:regulation of DNA-templated transcription"/>
    <property type="evidence" value="ECO:0007669"/>
    <property type="project" value="InterPro"/>
</dbReference>
<evidence type="ECO:0000256" key="3">
    <source>
        <dbReference type="ARBA" id="ARBA00023163"/>
    </source>
</evidence>
<keyword evidence="3" id="KW-0804">Transcription</keyword>
<dbReference type="InterPro" id="IPR011598">
    <property type="entry name" value="bHLH_dom"/>
</dbReference>
<proteinExistence type="predicted"/>
<dbReference type="GO" id="GO:0005634">
    <property type="term" value="C:nucleus"/>
    <property type="evidence" value="ECO:0007669"/>
    <property type="project" value="UniProtKB-SubCell"/>
</dbReference>
<dbReference type="GO" id="GO:0048658">
    <property type="term" value="P:anther wall tapetum development"/>
    <property type="evidence" value="ECO:0007669"/>
    <property type="project" value="InterPro"/>
</dbReference>
<dbReference type="Proteomes" id="UP000619265">
    <property type="component" value="Unassembled WGS sequence"/>
</dbReference>
<dbReference type="InterPro" id="IPR036638">
    <property type="entry name" value="HLH_DNA-bd_sf"/>
</dbReference>
<evidence type="ECO:0000256" key="1">
    <source>
        <dbReference type="ARBA" id="ARBA00004123"/>
    </source>
</evidence>
<dbReference type="PANTHER" id="PTHR46834">
    <property type="entry name" value="TRANSCRIPTION FACTOR BHLH91"/>
    <property type="match status" value="1"/>
</dbReference>
<name>A0A833TGZ1_JUGRE</name>
<keyword evidence="2" id="KW-0805">Transcription regulation</keyword>
<feature type="region of interest" description="Disordered" evidence="5">
    <location>
        <begin position="361"/>
        <end position="400"/>
    </location>
</feature>
<dbReference type="SUPFAM" id="SSF47459">
    <property type="entry name" value="HLH, helix-loop-helix DNA-binding domain"/>
    <property type="match status" value="1"/>
</dbReference>
<dbReference type="InterPro" id="IPR045896">
    <property type="entry name" value="MYC1-like_bHLH"/>
</dbReference>
<reference evidence="7" key="2">
    <citation type="submission" date="2020-03" db="EMBL/GenBank/DDBJ databases">
        <title>Walnut 2.0.</title>
        <authorList>
            <person name="Marrano A."/>
            <person name="Britton M."/>
            <person name="Zimin A.V."/>
            <person name="Zaini P.A."/>
            <person name="Workman R."/>
            <person name="Puiu D."/>
            <person name="Bianco L."/>
            <person name="Allen B.J."/>
            <person name="Troggio M."/>
            <person name="Leslie C.A."/>
            <person name="Timp W."/>
            <person name="Dendekar A."/>
            <person name="Salzberg S.L."/>
            <person name="Neale D.B."/>
        </authorList>
    </citation>
    <scope>NUCLEOTIDE SEQUENCE</scope>
    <source>
        <tissue evidence="7">Leaves</tissue>
    </source>
</reference>
<dbReference type="FunFam" id="4.10.280.10:FF:000109">
    <property type="entry name" value="Transcription factor bHLH91-like"/>
    <property type="match status" value="1"/>
</dbReference>
<dbReference type="Gene3D" id="4.10.280.10">
    <property type="entry name" value="Helix-loop-helix DNA-binding domain"/>
    <property type="match status" value="1"/>
</dbReference>
<comment type="caution">
    <text evidence="7">The sequence shown here is derived from an EMBL/GenBank/DDBJ whole genome shotgun (WGS) entry which is preliminary data.</text>
</comment>
<dbReference type="EMBL" id="LIHL02000014">
    <property type="protein sequence ID" value="KAF5447681.1"/>
    <property type="molecule type" value="Genomic_DNA"/>
</dbReference>
<dbReference type="SMART" id="SM00353">
    <property type="entry name" value="HLH"/>
    <property type="match status" value="1"/>
</dbReference>
<organism evidence="7 8">
    <name type="scientific">Juglans regia</name>
    <name type="common">English walnut</name>
    <dbReference type="NCBI Taxonomy" id="51240"/>
    <lineage>
        <taxon>Eukaryota</taxon>
        <taxon>Viridiplantae</taxon>
        <taxon>Streptophyta</taxon>
        <taxon>Embryophyta</taxon>
        <taxon>Tracheophyta</taxon>
        <taxon>Spermatophyta</taxon>
        <taxon>Magnoliopsida</taxon>
        <taxon>eudicotyledons</taxon>
        <taxon>Gunneridae</taxon>
        <taxon>Pentapetalae</taxon>
        <taxon>rosids</taxon>
        <taxon>fabids</taxon>
        <taxon>Fagales</taxon>
        <taxon>Juglandaceae</taxon>
        <taxon>Juglans</taxon>
    </lineage>
</organism>
<keyword evidence="4" id="KW-0539">Nucleus</keyword>
<gene>
    <name evidence="7" type="ORF">F2P56_033212</name>
</gene>
<dbReference type="PROSITE" id="PS50888">
    <property type="entry name" value="BHLH"/>
    <property type="match status" value="1"/>
</dbReference>
<dbReference type="CDD" id="cd18918">
    <property type="entry name" value="bHLH_AtMYC1_like"/>
    <property type="match status" value="1"/>
</dbReference>
<evidence type="ECO:0000256" key="5">
    <source>
        <dbReference type="SAM" id="MobiDB-lite"/>
    </source>
</evidence>
<dbReference type="InterPro" id="IPR045895">
    <property type="entry name" value="bHLH91-like"/>
</dbReference>
<dbReference type="PANTHER" id="PTHR46834:SF1">
    <property type="entry name" value="TRANSCRIPTION FACTOR BHLH10"/>
    <property type="match status" value="1"/>
</dbReference>
<evidence type="ECO:0000256" key="4">
    <source>
        <dbReference type="ARBA" id="ARBA00023242"/>
    </source>
</evidence>
<evidence type="ECO:0000313" key="8">
    <source>
        <dbReference type="Proteomes" id="UP000619265"/>
    </source>
</evidence>
<dbReference type="AlphaFoldDB" id="A0A833TGZ1"/>